<dbReference type="AlphaFoldDB" id="A0A1B6JFV2"/>
<name>A0A1B6JFV2_9HEMI</name>
<reference evidence="1" key="1">
    <citation type="submission" date="2015-11" db="EMBL/GenBank/DDBJ databases">
        <title>De novo transcriptome assembly of four potential Pierce s Disease insect vectors from Arizona vineyards.</title>
        <authorList>
            <person name="Tassone E.E."/>
        </authorList>
    </citation>
    <scope>NUCLEOTIDE SEQUENCE</scope>
</reference>
<proteinExistence type="predicted"/>
<organism evidence="1">
    <name type="scientific">Homalodisca liturata</name>
    <dbReference type="NCBI Taxonomy" id="320908"/>
    <lineage>
        <taxon>Eukaryota</taxon>
        <taxon>Metazoa</taxon>
        <taxon>Ecdysozoa</taxon>
        <taxon>Arthropoda</taxon>
        <taxon>Hexapoda</taxon>
        <taxon>Insecta</taxon>
        <taxon>Pterygota</taxon>
        <taxon>Neoptera</taxon>
        <taxon>Paraneoptera</taxon>
        <taxon>Hemiptera</taxon>
        <taxon>Auchenorrhyncha</taxon>
        <taxon>Membracoidea</taxon>
        <taxon>Cicadellidae</taxon>
        <taxon>Cicadellinae</taxon>
        <taxon>Proconiini</taxon>
        <taxon>Homalodisca</taxon>
    </lineage>
</organism>
<accession>A0A1B6JFV2</accession>
<evidence type="ECO:0000313" key="1">
    <source>
        <dbReference type="EMBL" id="JAS98059.1"/>
    </source>
</evidence>
<protein>
    <submittedName>
        <fullName evidence="1">Uncharacterized protein</fullName>
    </submittedName>
</protein>
<sequence>MATPHHTLNSSLCKPDKAKAQLTKTPPMYAMVKPEKQSVDEFFTKNIEYYRQIMTQKNSTATKNVTPITLPSSDTLNQLSPAHLKTLRQDSDKVALKTSNPNHSLQPPSPTKLKPILNQVTQPSEDHQTNFLGHNNLINSKIKAN</sequence>
<gene>
    <name evidence="1" type="ORF">g.22543</name>
</gene>
<dbReference type="EMBL" id="GECU01009647">
    <property type="protein sequence ID" value="JAS98059.1"/>
    <property type="molecule type" value="Transcribed_RNA"/>
</dbReference>